<dbReference type="GO" id="GO:0000166">
    <property type="term" value="F:nucleotide binding"/>
    <property type="evidence" value="ECO:0007669"/>
    <property type="project" value="InterPro"/>
</dbReference>
<feature type="domain" description="Gfo/Idh/MocA-like oxidoreductase N-terminal" evidence="1">
    <location>
        <begin position="2"/>
        <end position="118"/>
    </location>
</feature>
<protein>
    <submittedName>
        <fullName evidence="3">Dehydrogenase</fullName>
    </submittedName>
</protein>
<evidence type="ECO:0000259" key="1">
    <source>
        <dbReference type="Pfam" id="PF01408"/>
    </source>
</evidence>
<dbReference type="InterPro" id="IPR051450">
    <property type="entry name" value="Gfo/Idh/MocA_Oxidoreductases"/>
</dbReference>
<accession>A0AA45C7R0</accession>
<dbReference type="Gene3D" id="3.40.50.720">
    <property type="entry name" value="NAD(P)-binding Rossmann-like Domain"/>
    <property type="match status" value="1"/>
</dbReference>
<name>A0AA45C7R0_9BACT</name>
<gene>
    <name evidence="3" type="ORF">C7380_10445</name>
</gene>
<dbReference type="Pfam" id="PF22725">
    <property type="entry name" value="GFO_IDH_MocA_C3"/>
    <property type="match status" value="1"/>
</dbReference>
<dbReference type="EMBL" id="QGGI01000004">
    <property type="protein sequence ID" value="PWJ95631.1"/>
    <property type="molecule type" value="Genomic_DNA"/>
</dbReference>
<proteinExistence type="predicted"/>
<dbReference type="InterPro" id="IPR055170">
    <property type="entry name" value="GFO_IDH_MocA-like_dom"/>
</dbReference>
<dbReference type="InterPro" id="IPR036291">
    <property type="entry name" value="NAD(P)-bd_dom_sf"/>
</dbReference>
<evidence type="ECO:0000313" key="3">
    <source>
        <dbReference type="EMBL" id="PWJ95631.1"/>
    </source>
</evidence>
<organism evidence="3 4">
    <name type="scientific">Oceanotoga teriensis</name>
    <dbReference type="NCBI Taxonomy" id="515440"/>
    <lineage>
        <taxon>Bacteria</taxon>
        <taxon>Thermotogati</taxon>
        <taxon>Thermotogota</taxon>
        <taxon>Thermotogae</taxon>
        <taxon>Petrotogales</taxon>
        <taxon>Petrotogaceae</taxon>
        <taxon>Oceanotoga</taxon>
    </lineage>
</organism>
<sequence>MIKVGILGIAHMHGYSYVNQLKQLNDVEIVGVFDRDEEKAMKASETLNIKKYDDYNKLIEESDSIIIASENSYHKEYTIASAKQKKNILCEKPIATNIEDAEEMIKVCEENDVILQIAFPVRYAPSVFELKKIIENDEIGEIVSISSTNHGRMPGGWFIQKELSGGGSVIDHTVHVVDVIRWVLNTEIKGVSCKKNTLNHDINVEDSGLLMMELENGAFMTLDSSWSYPNNHPYWGDVRIRIVGTKGTINLDVFDPKVTKYLNSGTKYENYADNFDYLLIKDFINNVKTNNKNPLTSGKDGLEALRVAVWAYKSSEKNNFLNIKK</sequence>
<comment type="caution">
    <text evidence="3">The sequence shown here is derived from an EMBL/GenBank/DDBJ whole genome shotgun (WGS) entry which is preliminary data.</text>
</comment>
<dbReference type="RefSeq" id="WP_109604169.1">
    <property type="nucleotide sequence ID" value="NZ_QGGI01000004.1"/>
</dbReference>
<evidence type="ECO:0000259" key="2">
    <source>
        <dbReference type="Pfam" id="PF22725"/>
    </source>
</evidence>
<dbReference type="SUPFAM" id="SSF51735">
    <property type="entry name" value="NAD(P)-binding Rossmann-fold domains"/>
    <property type="match status" value="1"/>
</dbReference>
<dbReference type="Proteomes" id="UP000245921">
    <property type="component" value="Unassembled WGS sequence"/>
</dbReference>
<evidence type="ECO:0000313" key="4">
    <source>
        <dbReference type="Proteomes" id="UP000245921"/>
    </source>
</evidence>
<reference evidence="3 4" key="1">
    <citation type="submission" date="2018-05" db="EMBL/GenBank/DDBJ databases">
        <title>Genomic Encyclopedia of Type Strains, Phase IV (KMG-IV): sequencing the most valuable type-strain genomes for metagenomic binning, comparative biology and taxonomic classification.</title>
        <authorList>
            <person name="Goeker M."/>
        </authorList>
    </citation>
    <scope>NUCLEOTIDE SEQUENCE [LARGE SCALE GENOMIC DNA]</scope>
    <source>
        <strain evidence="3 4">DSM 24906</strain>
    </source>
</reference>
<dbReference type="SUPFAM" id="SSF55347">
    <property type="entry name" value="Glyceraldehyde-3-phosphate dehydrogenase-like, C-terminal domain"/>
    <property type="match status" value="1"/>
</dbReference>
<dbReference type="InterPro" id="IPR000683">
    <property type="entry name" value="Gfo/Idh/MocA-like_OxRdtase_N"/>
</dbReference>
<dbReference type="AlphaFoldDB" id="A0AA45C7R0"/>
<dbReference type="Gene3D" id="3.30.360.10">
    <property type="entry name" value="Dihydrodipicolinate Reductase, domain 2"/>
    <property type="match status" value="1"/>
</dbReference>
<dbReference type="Pfam" id="PF01408">
    <property type="entry name" value="GFO_IDH_MocA"/>
    <property type="match status" value="1"/>
</dbReference>
<keyword evidence="4" id="KW-1185">Reference proteome</keyword>
<dbReference type="PANTHER" id="PTHR43377">
    <property type="entry name" value="BILIVERDIN REDUCTASE A"/>
    <property type="match status" value="1"/>
</dbReference>
<feature type="domain" description="GFO/IDH/MocA-like oxidoreductase" evidence="2">
    <location>
        <begin position="129"/>
        <end position="249"/>
    </location>
</feature>
<dbReference type="PANTHER" id="PTHR43377:SF1">
    <property type="entry name" value="BILIVERDIN REDUCTASE A"/>
    <property type="match status" value="1"/>
</dbReference>